<comment type="similarity">
    <text evidence="6">Belongs to the PMEI family.</text>
</comment>
<feature type="signal peptide" evidence="8">
    <location>
        <begin position="1"/>
        <end position="26"/>
    </location>
</feature>
<sequence length="204" mass="22160">MKAFSSTNHILFISIFISSIFSISSSEQKPYQDANIQFIRTSCNSTTYPRLCFASLSKHAAFIQTDRVLLTGTALNVTLKAVKATSAMMSALSKSYGGSMKPREAAAMKDCVEELRDSVDELRKSIGEMSQLGGSSNFELTKNDVQTWVSAALTDESTCTDGFEEVHNNGTLKNTVRSRILQVAHLTSNALAFINQLAASSSHA</sequence>
<gene>
    <name evidence="10" type="ORF">QN277_009240</name>
</gene>
<dbReference type="SUPFAM" id="SSF101148">
    <property type="entry name" value="Plant invertase/pectin methylesterase inhibitor"/>
    <property type="match status" value="1"/>
</dbReference>
<proteinExistence type="inferred from homology"/>
<dbReference type="PANTHER" id="PTHR31080:SF117">
    <property type="entry name" value="PLANT INVERTASE_PECTIN METHYLESTERASE INHIBITOR SUPERFAMILY PROTEIN"/>
    <property type="match status" value="1"/>
</dbReference>
<dbReference type="GO" id="GO:0004857">
    <property type="term" value="F:enzyme inhibitor activity"/>
    <property type="evidence" value="ECO:0007669"/>
    <property type="project" value="InterPro"/>
</dbReference>
<dbReference type="Gene3D" id="1.20.140.40">
    <property type="entry name" value="Invertase/pectin methylesterase inhibitor family protein"/>
    <property type="match status" value="1"/>
</dbReference>
<keyword evidence="7" id="KW-0175">Coiled coil</keyword>
<evidence type="ECO:0000259" key="9">
    <source>
        <dbReference type="SMART" id="SM00856"/>
    </source>
</evidence>
<dbReference type="SMART" id="SM00856">
    <property type="entry name" value="PMEI"/>
    <property type="match status" value="1"/>
</dbReference>
<dbReference type="Pfam" id="PF04043">
    <property type="entry name" value="PMEI"/>
    <property type="match status" value="1"/>
</dbReference>
<dbReference type="NCBIfam" id="TIGR01614">
    <property type="entry name" value="PME_inhib"/>
    <property type="match status" value="1"/>
</dbReference>
<dbReference type="InterPro" id="IPR035513">
    <property type="entry name" value="Invertase/methylesterase_inhib"/>
</dbReference>
<protein>
    <recommendedName>
        <fullName evidence="9">Pectinesterase inhibitor domain-containing protein</fullName>
    </recommendedName>
</protein>
<evidence type="ECO:0000256" key="3">
    <source>
        <dbReference type="ARBA" id="ARBA00022525"/>
    </source>
</evidence>
<evidence type="ECO:0000256" key="1">
    <source>
        <dbReference type="ARBA" id="ARBA00004271"/>
    </source>
</evidence>
<evidence type="ECO:0000256" key="2">
    <source>
        <dbReference type="ARBA" id="ARBA00022523"/>
    </source>
</evidence>
<evidence type="ECO:0000256" key="4">
    <source>
        <dbReference type="ARBA" id="ARBA00022729"/>
    </source>
</evidence>
<comment type="subcellular location">
    <subcellularLocation>
        <location evidence="1">Secreted</location>
        <location evidence="1">Extracellular space</location>
        <location evidence="1">Apoplast</location>
    </subcellularLocation>
</comment>
<dbReference type="PANTHER" id="PTHR31080">
    <property type="entry name" value="PECTINESTERASE INHIBITOR-LIKE"/>
    <property type="match status" value="1"/>
</dbReference>
<dbReference type="Proteomes" id="UP001293593">
    <property type="component" value="Unassembled WGS sequence"/>
</dbReference>
<dbReference type="InterPro" id="IPR006501">
    <property type="entry name" value="Pectinesterase_inhib_dom"/>
</dbReference>
<evidence type="ECO:0000313" key="11">
    <source>
        <dbReference type="Proteomes" id="UP001293593"/>
    </source>
</evidence>
<evidence type="ECO:0000256" key="5">
    <source>
        <dbReference type="ARBA" id="ARBA00023157"/>
    </source>
</evidence>
<evidence type="ECO:0000256" key="8">
    <source>
        <dbReference type="SAM" id="SignalP"/>
    </source>
</evidence>
<keyword evidence="2" id="KW-0052">Apoplast</keyword>
<evidence type="ECO:0000313" key="10">
    <source>
        <dbReference type="EMBL" id="KAK4256364.1"/>
    </source>
</evidence>
<keyword evidence="11" id="KW-1185">Reference proteome</keyword>
<evidence type="ECO:0000256" key="7">
    <source>
        <dbReference type="SAM" id="Coils"/>
    </source>
</evidence>
<reference evidence="10" key="1">
    <citation type="submission" date="2023-10" db="EMBL/GenBank/DDBJ databases">
        <title>Chromosome-level genome of the transformable northern wattle, Acacia crassicarpa.</title>
        <authorList>
            <person name="Massaro I."/>
            <person name="Sinha N.R."/>
            <person name="Poethig S."/>
            <person name="Leichty A.R."/>
        </authorList>
    </citation>
    <scope>NUCLEOTIDE SEQUENCE</scope>
    <source>
        <strain evidence="10">Acra3RX</strain>
        <tissue evidence="10">Leaf</tissue>
    </source>
</reference>
<dbReference type="FunFam" id="1.20.140.40:FF:000006">
    <property type="entry name" value="Pectinesterase inhibitor 3"/>
    <property type="match status" value="1"/>
</dbReference>
<accession>A0AAE1IUQ6</accession>
<dbReference type="AlphaFoldDB" id="A0AAE1IUQ6"/>
<dbReference type="InterPro" id="IPR051955">
    <property type="entry name" value="PME_Inhibitor"/>
</dbReference>
<feature type="chain" id="PRO_5041915128" description="Pectinesterase inhibitor domain-containing protein" evidence="8">
    <location>
        <begin position="27"/>
        <end position="204"/>
    </location>
</feature>
<keyword evidence="5" id="KW-1015">Disulfide bond</keyword>
<dbReference type="GO" id="GO:0048046">
    <property type="term" value="C:apoplast"/>
    <property type="evidence" value="ECO:0007669"/>
    <property type="project" value="UniProtKB-SubCell"/>
</dbReference>
<name>A0AAE1IUQ6_9FABA</name>
<feature type="domain" description="Pectinesterase inhibitor" evidence="9">
    <location>
        <begin position="34"/>
        <end position="193"/>
    </location>
</feature>
<dbReference type="CDD" id="cd15798">
    <property type="entry name" value="PMEI-like_3"/>
    <property type="match status" value="1"/>
</dbReference>
<comment type="caution">
    <text evidence="10">The sequence shown here is derived from an EMBL/GenBank/DDBJ whole genome shotgun (WGS) entry which is preliminary data.</text>
</comment>
<keyword evidence="3" id="KW-0964">Secreted</keyword>
<keyword evidence="4 8" id="KW-0732">Signal</keyword>
<dbReference type="EMBL" id="JAWXYG010000013">
    <property type="protein sequence ID" value="KAK4256364.1"/>
    <property type="molecule type" value="Genomic_DNA"/>
</dbReference>
<evidence type="ECO:0000256" key="6">
    <source>
        <dbReference type="ARBA" id="ARBA00038471"/>
    </source>
</evidence>
<organism evidence="10 11">
    <name type="scientific">Acacia crassicarpa</name>
    <name type="common">northern wattle</name>
    <dbReference type="NCBI Taxonomy" id="499986"/>
    <lineage>
        <taxon>Eukaryota</taxon>
        <taxon>Viridiplantae</taxon>
        <taxon>Streptophyta</taxon>
        <taxon>Embryophyta</taxon>
        <taxon>Tracheophyta</taxon>
        <taxon>Spermatophyta</taxon>
        <taxon>Magnoliopsida</taxon>
        <taxon>eudicotyledons</taxon>
        <taxon>Gunneridae</taxon>
        <taxon>Pentapetalae</taxon>
        <taxon>rosids</taxon>
        <taxon>fabids</taxon>
        <taxon>Fabales</taxon>
        <taxon>Fabaceae</taxon>
        <taxon>Caesalpinioideae</taxon>
        <taxon>mimosoid clade</taxon>
        <taxon>Acacieae</taxon>
        <taxon>Acacia</taxon>
    </lineage>
</organism>
<feature type="coiled-coil region" evidence="7">
    <location>
        <begin position="105"/>
        <end position="132"/>
    </location>
</feature>